<dbReference type="CDD" id="cd02440">
    <property type="entry name" value="AdoMet_MTases"/>
    <property type="match status" value="1"/>
</dbReference>
<gene>
    <name evidence="4" type="ORF">CUB97_11995</name>
</gene>
<reference evidence="4 5" key="1">
    <citation type="submission" date="2017-11" db="EMBL/GenBank/DDBJ databases">
        <title>Genome sequencing of Prevotella intermedia KCOM 1779.</title>
        <authorList>
            <person name="Kook J.-K."/>
            <person name="Park S.-N."/>
            <person name="Lim Y.K."/>
        </authorList>
    </citation>
    <scope>NUCLEOTIDE SEQUENCE [LARGE SCALE GENOMIC DNA]</scope>
    <source>
        <strain evidence="4 5">KCOM 1779</strain>
    </source>
</reference>
<dbReference type="InterPro" id="IPR021341">
    <property type="entry name" value="DUF2958"/>
</dbReference>
<evidence type="ECO:0000313" key="5">
    <source>
        <dbReference type="Proteomes" id="UP000228641"/>
    </source>
</evidence>
<organism evidence="4 5">
    <name type="scientific">Prevotella intermedia</name>
    <dbReference type="NCBI Taxonomy" id="28131"/>
    <lineage>
        <taxon>Bacteria</taxon>
        <taxon>Pseudomonadati</taxon>
        <taxon>Bacteroidota</taxon>
        <taxon>Bacteroidia</taxon>
        <taxon>Bacteroidales</taxon>
        <taxon>Prevotellaceae</taxon>
        <taxon>Prevotella</taxon>
    </lineage>
</organism>
<dbReference type="Gene3D" id="3.40.50.300">
    <property type="entry name" value="P-loop containing nucleotide triphosphate hydrolases"/>
    <property type="match status" value="2"/>
</dbReference>
<dbReference type="GO" id="GO:0006304">
    <property type="term" value="P:DNA modification"/>
    <property type="evidence" value="ECO:0007669"/>
    <property type="project" value="InterPro"/>
</dbReference>
<feature type="domain" description="Helicase C-terminal" evidence="3">
    <location>
        <begin position="1595"/>
        <end position="1775"/>
    </location>
</feature>
<keyword evidence="4" id="KW-0347">Helicase</keyword>
<dbReference type="PANTHER" id="PTHR41313:SF1">
    <property type="entry name" value="DNA METHYLASE ADENINE-SPECIFIC DOMAIN-CONTAINING PROTEIN"/>
    <property type="match status" value="1"/>
</dbReference>
<feature type="region of interest" description="Disordered" evidence="2">
    <location>
        <begin position="759"/>
        <end position="778"/>
    </location>
</feature>
<dbReference type="SUPFAM" id="SSF53335">
    <property type="entry name" value="S-adenosyl-L-methionine-dependent methyltransferases"/>
    <property type="match status" value="1"/>
</dbReference>
<comment type="caution">
    <text evidence="4">The sequence shown here is derived from an EMBL/GenBank/DDBJ whole genome shotgun (WGS) entry which is preliminary data.</text>
</comment>
<evidence type="ECO:0000313" key="4">
    <source>
        <dbReference type="EMBL" id="PJE99046.1"/>
    </source>
</evidence>
<dbReference type="Pfam" id="PF07669">
    <property type="entry name" value="Eco57I"/>
    <property type="match status" value="1"/>
</dbReference>
<dbReference type="SUPFAM" id="SSF52540">
    <property type="entry name" value="P-loop containing nucleoside triphosphate hydrolases"/>
    <property type="match status" value="2"/>
</dbReference>
<dbReference type="GO" id="GO:0009007">
    <property type="term" value="F:site-specific DNA-methyltransferase (adenine-specific) activity"/>
    <property type="evidence" value="ECO:0007669"/>
    <property type="project" value="UniProtKB-EC"/>
</dbReference>
<evidence type="ECO:0000256" key="2">
    <source>
        <dbReference type="SAM" id="MobiDB-lite"/>
    </source>
</evidence>
<dbReference type="Pfam" id="PF11171">
    <property type="entry name" value="DUF2958"/>
    <property type="match status" value="1"/>
</dbReference>
<feature type="region of interest" description="Disordered" evidence="2">
    <location>
        <begin position="2014"/>
        <end position="2091"/>
    </location>
</feature>
<keyword evidence="4" id="KW-0378">Hydrolase</keyword>
<dbReference type="InterPro" id="IPR001650">
    <property type="entry name" value="Helicase_C-like"/>
</dbReference>
<dbReference type="PANTHER" id="PTHR41313">
    <property type="entry name" value="ADENINE-SPECIFIC METHYLTRANSFERASE"/>
    <property type="match status" value="1"/>
</dbReference>
<dbReference type="InterPro" id="IPR029063">
    <property type="entry name" value="SAM-dependent_MTases_sf"/>
</dbReference>
<dbReference type="Gene3D" id="3.40.50.150">
    <property type="entry name" value="Vaccinia Virus protein VP39"/>
    <property type="match status" value="1"/>
</dbReference>
<dbReference type="EMBL" id="PGGD01000002">
    <property type="protein sequence ID" value="PJE99046.1"/>
    <property type="molecule type" value="Genomic_DNA"/>
</dbReference>
<dbReference type="InterPro" id="IPR027417">
    <property type="entry name" value="P-loop_NTPase"/>
</dbReference>
<proteinExistence type="predicted"/>
<dbReference type="SMART" id="SM00490">
    <property type="entry name" value="HELICc"/>
    <property type="match status" value="1"/>
</dbReference>
<feature type="region of interest" description="Disordered" evidence="2">
    <location>
        <begin position="690"/>
        <end position="737"/>
    </location>
</feature>
<feature type="compositionally biased region" description="Polar residues" evidence="2">
    <location>
        <begin position="2047"/>
        <end position="2057"/>
    </location>
</feature>
<evidence type="ECO:0000256" key="1">
    <source>
        <dbReference type="SAM" id="Coils"/>
    </source>
</evidence>
<accession>A0A2M8M4B7</accession>
<evidence type="ECO:0000259" key="3">
    <source>
        <dbReference type="PROSITE" id="PS51194"/>
    </source>
</evidence>
<dbReference type="GO" id="GO:0004386">
    <property type="term" value="F:helicase activity"/>
    <property type="evidence" value="ECO:0007669"/>
    <property type="project" value="UniProtKB-KW"/>
</dbReference>
<dbReference type="Pfam" id="PF00271">
    <property type="entry name" value="Helicase_C"/>
    <property type="match status" value="1"/>
</dbReference>
<keyword evidence="4" id="KW-0547">Nucleotide-binding</keyword>
<feature type="compositionally biased region" description="Basic and acidic residues" evidence="2">
    <location>
        <begin position="2037"/>
        <end position="2046"/>
    </location>
</feature>
<feature type="compositionally biased region" description="Low complexity" evidence="2">
    <location>
        <begin position="2066"/>
        <end position="2077"/>
    </location>
</feature>
<name>A0A2M8M4B7_PREIN</name>
<feature type="coiled-coil region" evidence="1">
    <location>
        <begin position="1298"/>
        <end position="1354"/>
    </location>
</feature>
<keyword evidence="1" id="KW-0175">Coiled coil</keyword>
<dbReference type="InterPro" id="IPR052933">
    <property type="entry name" value="DNA_Protect_Modify"/>
</dbReference>
<dbReference type="Proteomes" id="UP000228641">
    <property type="component" value="Unassembled WGS sequence"/>
</dbReference>
<keyword evidence="4" id="KW-0067">ATP-binding</keyword>
<dbReference type="InterPro" id="IPR011639">
    <property type="entry name" value="MethylTrfase_TaqI-like_dom"/>
</dbReference>
<feature type="compositionally biased region" description="Basic and acidic residues" evidence="2">
    <location>
        <begin position="704"/>
        <end position="714"/>
    </location>
</feature>
<protein>
    <submittedName>
        <fullName evidence="4">Helicase</fullName>
    </submittedName>
</protein>
<dbReference type="PROSITE" id="PS51194">
    <property type="entry name" value="HELICASE_CTER"/>
    <property type="match status" value="1"/>
</dbReference>
<sequence>MAYNKKAVLAANTEAIRVVLRLEKERREATEAEKGILRDYQGFGGLKCVLNRTDNPDDIRYWSKSEQHLFEPTQRLKQMIYRDAVDANTAKRYWESIKASVLTSFYTDTRIVNAIADALSSVDVPIRRCLDPSAGMGAFTETFAKKAGMVDAMEKDLLTARISQAIHPYGQGNIIVRQVPFEAIGEFEDKDKYDLITSNIPFGDFMVYDREYSKGKDILKRESTRAIHNYFFVKGLDCIKEGGLMAFITSQGVLDSPKNEAFRRYLMQNSRLISALRLPSGMFSENAGTEVGSDLIVLQKQSGKTIGEGIEQQFVASVSVPIAEGSSVVFKHNSLFDGEWKDIAHRTIATERTMGRDPYGKPAWEYRFDGSIDDMAESIRTQLSLEFEQRFDRKLYETGIPMTEEERQKEVEKQLQKLGITVDLPNEEPKTDKEADNAYNLMPDSIRKQLPKLYSTEKELIGDKIAYARYFFPMGAYTAYLLEYDPKTRIGFGAVTMGYGWELGNMSLDEMEEVKIHGLGIERDLYFSPKKLHEIAELEEIVQGQYTKEPIIEEIKKKAEPTVLAQPMEEKLSTEEDKEEVQVEKAGEQVREKANRQIVQAIDHISYEPAPEGVPTLTLHRQYEQDVKEIRTDVESPREMNGQMVYFDDDHHPVMNGMDERQETEQPSLFAPEEYNLWTQEVTRVNSEIKEAPKSQVQTAQKQPENKAGKESEKQPTVTPGRKTRGKGNKKIISPSYREPSLFDFMNEAEERKPQPIAEVKKEFDSSPRPFLSSPDSHLRDGSIVVQKGQVGFLSDLKRHPTFNPMDLPYSQLSRLKAYIDIRDSYHRLYDYEANNQAEDKEEREKLNRLYDGYVLRWGYFNQKTNTDIIKMDATGMEILFLERSENGKYIKADIFDHPTAFATTELTVAADPMEALGASLNKYGSVELDYMSSLLPDMEESDIISALEGRIFYNPEEGGYEVADKFISGNVIEKAERIESWLLDHPGHEEAKLSLAALRAATPTPIPFAELDFNLGERWIPAKVYGRFASEFFGTEIGVSYHSNMDEYSISCDRKNANIWHKYAVQGEFRRYDGINLLKHALHNTIPDINKSKEVADKVTGEIKTVKVRDGHAIQMANAKIEEIRQGFVDWLGQTPDTFKQQLSDRYNRLFNCFVRPNFDGTHQTFPDLDLKRLGIADLYKSQKDAVWMLKTNGGGICDHEVGAGKTLIMCTAAYEMKRLGLANKPMIIGLKANVFDIADTFRKAYPNAKVLYPGKNDFNKQNRQRIFNDIKNNDWDCIILTHEQFGMIPQALEIQEAILQKEMDSVEENLEVLRMQGAEISRGMLKGLEKRKQTLEAKLQNIQDSIAERKNDTVDFKMMGIDHLFVDESHQFKNLMFNTRHDRVSGLGNPDGSQRALNMLFAIRTIQERSGKDLGATFLSGTTISNSLTELYLLFKYLRPQALEKQGINSFDAWAAVFAKKSTDYEFSITNDIIQKERFRTFIKVPELASFYAEICDFRTAKDIGIDRPEKNEILHNIPPTPEQEVFIGKLMEFAKSGDATILGRAPLSESEGRAKMLIATDYARKMSLDLRMIDENAYSDHIDNKASHCAKMLNDYYQKYDAQKGTQFVFSDLGTYKPGGDFNIYSEIKRKLVEDYHIPSYEIRFIQECKNEKAKKAMVDAMNRGDIRIIFGSTSMLGTGVNAQQRAVAVHQLDTPWRPSDLEQRNGRAIRKGNLVAKEFADNKVDVIIYAVERSLDSYKFNLLHNKQLFINQLKTNTLGSRTIDEGSMDEDSGMNFSEYVAVLSGNTDLLEKARLDKKITTLESERKNFLRERDAATGKLAEIESSVSFHTDKVKEAQSDLALFEKRVERDEEGVPINKLTIKGVEDSTDIKAIAARLQEIDEKARTKGEYNKIGEIYGFSIMVKTESTSKDLFDCSVNRFFVKGQESIYYTYNNGKLASDPKLACQNFINALERIPKVIESHEKEMEKVAANKDVYTNIAGSSWKKEEELRTLKGEAAELDRRIALTLAPPEEEKEDIGQEAQHGAIQQSKSVDDISEPRSYKNSFSKNTDNIPLPTSPKNNSQQNVSDNNDITSKVIISKPKWKM</sequence>
<dbReference type="RefSeq" id="WP_100190552.1">
    <property type="nucleotide sequence ID" value="NZ_PGGD01000002.1"/>
</dbReference>